<dbReference type="STRING" id="1317121.ATO11_12425"/>
<protein>
    <submittedName>
        <fullName evidence="1">Uncharacterized protein</fullName>
    </submittedName>
</protein>
<dbReference type="AlphaFoldDB" id="A0A0L1JNB7"/>
<evidence type="ECO:0000313" key="1">
    <source>
        <dbReference type="EMBL" id="KNG93255.1"/>
    </source>
</evidence>
<reference evidence="1 2" key="1">
    <citation type="journal article" date="2015" name="Int. J. Syst. Evol. Microbiol.">
        <title>Aestuariivita atlantica sp. nov., isolated from deep sea sediment of the Atlantic Ocean.</title>
        <authorList>
            <person name="Li G."/>
            <person name="Lai Q."/>
            <person name="Du Y."/>
            <person name="Liu X."/>
            <person name="Sun F."/>
            <person name="Shao Z."/>
        </authorList>
    </citation>
    <scope>NUCLEOTIDE SEQUENCE [LARGE SCALE GENOMIC DNA]</scope>
    <source>
        <strain evidence="1 2">22II-S11-z3</strain>
    </source>
</reference>
<comment type="caution">
    <text evidence="1">The sequence shown here is derived from an EMBL/GenBank/DDBJ whole genome shotgun (WGS) entry which is preliminary data.</text>
</comment>
<keyword evidence="2" id="KW-1185">Reference proteome</keyword>
<dbReference type="Proteomes" id="UP000036938">
    <property type="component" value="Unassembled WGS sequence"/>
</dbReference>
<dbReference type="OrthoDB" id="7708793at2"/>
<sequence>MSYEDCLTVARAELATARALIQDELRAYPTPVSGCDAQYNHLIGLRGSITDALRSLDAPRFVATPRTPEPFAGVESR</sequence>
<accession>A0A0L1JNB7</accession>
<name>A0A0L1JNB7_9RHOB</name>
<dbReference type="EMBL" id="AQQZ01000005">
    <property type="protein sequence ID" value="KNG93255.1"/>
    <property type="molecule type" value="Genomic_DNA"/>
</dbReference>
<gene>
    <name evidence="1" type="ORF">ATO11_12425</name>
</gene>
<evidence type="ECO:0000313" key="2">
    <source>
        <dbReference type="Proteomes" id="UP000036938"/>
    </source>
</evidence>
<proteinExistence type="predicted"/>
<organism evidence="1 2">
    <name type="scientific">Pseudaestuariivita atlantica</name>
    <dbReference type="NCBI Taxonomy" id="1317121"/>
    <lineage>
        <taxon>Bacteria</taxon>
        <taxon>Pseudomonadati</taxon>
        <taxon>Pseudomonadota</taxon>
        <taxon>Alphaproteobacteria</taxon>
        <taxon>Rhodobacterales</taxon>
        <taxon>Paracoccaceae</taxon>
        <taxon>Pseudaestuariivita</taxon>
    </lineage>
</organism>
<dbReference type="RefSeq" id="WP_050531211.1">
    <property type="nucleotide sequence ID" value="NZ_AQQZ01000005.1"/>
</dbReference>